<proteinExistence type="predicted"/>
<feature type="compositionally biased region" description="Basic and acidic residues" evidence="1">
    <location>
        <begin position="11"/>
        <end position="25"/>
    </location>
</feature>
<dbReference type="SUPFAM" id="SSF47413">
    <property type="entry name" value="lambda repressor-like DNA-binding domains"/>
    <property type="match status" value="1"/>
</dbReference>
<evidence type="ECO:0000313" key="4">
    <source>
        <dbReference type="Proteomes" id="UP000749311"/>
    </source>
</evidence>
<dbReference type="CDD" id="cd00093">
    <property type="entry name" value="HTH_XRE"/>
    <property type="match status" value="1"/>
</dbReference>
<dbReference type="InterPro" id="IPR010982">
    <property type="entry name" value="Lambda_DNA-bd_dom_sf"/>
</dbReference>
<organism evidence="3 4">
    <name type="scientific">Brooklawnia cerclae</name>
    <dbReference type="NCBI Taxonomy" id="349934"/>
    <lineage>
        <taxon>Bacteria</taxon>
        <taxon>Bacillati</taxon>
        <taxon>Actinomycetota</taxon>
        <taxon>Actinomycetes</taxon>
        <taxon>Propionibacteriales</taxon>
        <taxon>Propionibacteriaceae</taxon>
        <taxon>Brooklawnia</taxon>
    </lineage>
</organism>
<dbReference type="Pfam" id="PF01381">
    <property type="entry name" value="HTH_3"/>
    <property type="match status" value="1"/>
</dbReference>
<evidence type="ECO:0000259" key="2">
    <source>
        <dbReference type="PROSITE" id="PS50943"/>
    </source>
</evidence>
<evidence type="ECO:0000313" key="3">
    <source>
        <dbReference type="EMBL" id="NIH56286.1"/>
    </source>
</evidence>
<sequence>MNDIPEPWAKAMRDKGLTDRRGGDRPSWRALGELIEVHPSTLSAMASGARETSNDIVGKVADALGVDVRIVNGWVGRARAMRAPYQPPSDADLLDEDEREAVDRMITLLARGKKRGRDAGDAEAQKTPGAGDTGDDVIRFPRRKPIPKVQDVAAREVDDDDR</sequence>
<feature type="region of interest" description="Disordered" evidence="1">
    <location>
        <begin position="110"/>
        <end position="162"/>
    </location>
</feature>
<dbReference type="PROSITE" id="PS50943">
    <property type="entry name" value="HTH_CROC1"/>
    <property type="match status" value="1"/>
</dbReference>
<keyword evidence="4" id="KW-1185">Reference proteome</keyword>
<name>A0ABX0SHQ7_9ACTN</name>
<accession>A0ABX0SHQ7</accession>
<gene>
    <name evidence="3" type="ORF">FB473_000931</name>
</gene>
<dbReference type="InterPro" id="IPR001387">
    <property type="entry name" value="Cro/C1-type_HTH"/>
</dbReference>
<dbReference type="RefSeq" id="WP_167165281.1">
    <property type="nucleotide sequence ID" value="NZ_BAAAOO010000002.1"/>
</dbReference>
<feature type="domain" description="HTH cro/C1-type" evidence="2">
    <location>
        <begin position="29"/>
        <end position="71"/>
    </location>
</feature>
<dbReference type="EMBL" id="JAAMOZ010000001">
    <property type="protein sequence ID" value="NIH56286.1"/>
    <property type="molecule type" value="Genomic_DNA"/>
</dbReference>
<dbReference type="Proteomes" id="UP000749311">
    <property type="component" value="Unassembled WGS sequence"/>
</dbReference>
<comment type="caution">
    <text evidence="3">The sequence shown here is derived from an EMBL/GenBank/DDBJ whole genome shotgun (WGS) entry which is preliminary data.</text>
</comment>
<reference evidence="3 4" key="1">
    <citation type="submission" date="2020-02" db="EMBL/GenBank/DDBJ databases">
        <title>Sequencing the genomes of 1000 actinobacteria strains.</title>
        <authorList>
            <person name="Klenk H.-P."/>
        </authorList>
    </citation>
    <scope>NUCLEOTIDE SEQUENCE [LARGE SCALE GENOMIC DNA]</scope>
    <source>
        <strain evidence="3 4">DSM 19609</strain>
    </source>
</reference>
<feature type="region of interest" description="Disordered" evidence="1">
    <location>
        <begin position="1"/>
        <end position="25"/>
    </location>
</feature>
<protein>
    <recommendedName>
        <fullName evidence="2">HTH cro/C1-type domain-containing protein</fullName>
    </recommendedName>
</protein>
<evidence type="ECO:0000256" key="1">
    <source>
        <dbReference type="SAM" id="MobiDB-lite"/>
    </source>
</evidence>